<keyword evidence="5" id="KW-1185">Reference proteome</keyword>
<dbReference type="PANTHER" id="PTHR43333:SF1">
    <property type="entry name" value="D-ISOMER SPECIFIC 2-HYDROXYACID DEHYDROGENASE NAD-BINDING DOMAIN-CONTAINING PROTEIN"/>
    <property type="match status" value="1"/>
</dbReference>
<evidence type="ECO:0000313" key="4">
    <source>
        <dbReference type="EMBL" id="RAH97414.1"/>
    </source>
</evidence>
<dbReference type="Gene3D" id="3.40.50.720">
    <property type="entry name" value="NAD(P)-binding Rossmann-like Domain"/>
    <property type="match status" value="2"/>
</dbReference>
<keyword evidence="2" id="KW-0520">NAD</keyword>
<protein>
    <submittedName>
        <fullName evidence="4">Glyoxylate/hydroxypyruvate reductase A</fullName>
    </submittedName>
</protein>
<evidence type="ECO:0000259" key="3">
    <source>
        <dbReference type="Pfam" id="PF02826"/>
    </source>
</evidence>
<dbReference type="GO" id="GO:0016616">
    <property type="term" value="F:oxidoreductase activity, acting on the CH-OH group of donors, NAD or NADP as acceptor"/>
    <property type="evidence" value="ECO:0007669"/>
    <property type="project" value="UniProtKB-ARBA"/>
</dbReference>
<dbReference type="EMBL" id="QHHQ01000009">
    <property type="protein sequence ID" value="RAH97414.1"/>
    <property type="molecule type" value="Genomic_DNA"/>
</dbReference>
<keyword evidence="1" id="KW-0560">Oxidoreductase</keyword>
<reference evidence="4 5" key="1">
    <citation type="submission" date="2018-05" db="EMBL/GenBank/DDBJ databases">
        <title>Acuticoccus sediminis sp. nov., isolated from deep-sea sediment of Indian Ocean.</title>
        <authorList>
            <person name="Liu X."/>
            <person name="Lai Q."/>
            <person name="Du Y."/>
            <person name="Sun F."/>
            <person name="Zhang X."/>
            <person name="Wang S."/>
            <person name="Shao Z."/>
        </authorList>
    </citation>
    <scope>NUCLEOTIDE SEQUENCE [LARGE SCALE GENOMIC DNA]</scope>
    <source>
        <strain evidence="4 5">PTG4-2</strain>
    </source>
</reference>
<evidence type="ECO:0000256" key="1">
    <source>
        <dbReference type="ARBA" id="ARBA00023002"/>
    </source>
</evidence>
<feature type="domain" description="D-isomer specific 2-hydroxyacid dehydrogenase NAD-binding" evidence="3">
    <location>
        <begin position="103"/>
        <end position="275"/>
    </location>
</feature>
<dbReference type="OrthoDB" id="9787219at2"/>
<proteinExistence type="predicted"/>
<dbReference type="Pfam" id="PF02826">
    <property type="entry name" value="2-Hacid_dh_C"/>
    <property type="match status" value="1"/>
</dbReference>
<dbReference type="GO" id="GO:0051287">
    <property type="term" value="F:NAD binding"/>
    <property type="evidence" value="ECO:0007669"/>
    <property type="project" value="InterPro"/>
</dbReference>
<dbReference type="AlphaFoldDB" id="A0A8B2NM23"/>
<dbReference type="InterPro" id="IPR029752">
    <property type="entry name" value="D-isomer_DH_CS1"/>
</dbReference>
<dbReference type="InterPro" id="IPR006140">
    <property type="entry name" value="D-isomer_DH_NAD-bd"/>
</dbReference>
<gene>
    <name evidence="4" type="ORF">DLJ53_29930</name>
</gene>
<name>A0A8B2NM23_9HYPH</name>
<evidence type="ECO:0000313" key="5">
    <source>
        <dbReference type="Proteomes" id="UP000249590"/>
    </source>
</evidence>
<dbReference type="SUPFAM" id="SSF52283">
    <property type="entry name" value="Formate/glycerate dehydrogenase catalytic domain-like"/>
    <property type="match status" value="1"/>
</dbReference>
<keyword evidence="4" id="KW-0670">Pyruvate</keyword>
<dbReference type="PANTHER" id="PTHR43333">
    <property type="entry name" value="2-HACID_DH_C DOMAIN-CONTAINING PROTEIN"/>
    <property type="match status" value="1"/>
</dbReference>
<dbReference type="Proteomes" id="UP000249590">
    <property type="component" value="Unassembled WGS sequence"/>
</dbReference>
<evidence type="ECO:0000256" key="2">
    <source>
        <dbReference type="ARBA" id="ARBA00023027"/>
    </source>
</evidence>
<organism evidence="4 5">
    <name type="scientific">Acuticoccus sediminis</name>
    <dbReference type="NCBI Taxonomy" id="2184697"/>
    <lineage>
        <taxon>Bacteria</taxon>
        <taxon>Pseudomonadati</taxon>
        <taxon>Pseudomonadota</taxon>
        <taxon>Alphaproteobacteria</taxon>
        <taxon>Hyphomicrobiales</taxon>
        <taxon>Amorphaceae</taxon>
        <taxon>Acuticoccus</taxon>
    </lineage>
</organism>
<dbReference type="PROSITE" id="PS00065">
    <property type="entry name" value="D_2_HYDROXYACID_DH_1"/>
    <property type="match status" value="1"/>
</dbReference>
<dbReference type="SUPFAM" id="SSF51735">
    <property type="entry name" value="NAD(P)-binding Rossmann-fold domains"/>
    <property type="match status" value="1"/>
</dbReference>
<accession>A0A8B2NM23</accession>
<sequence length="310" mass="33476">MTFTIPLVARGNVDAWTAALSTAMPEARIVPFADTTEAERASAVVAIAANPDPAELAQLPNLVWVQSLWAGVERMVAELPRGLTVVRLVDPQLAETMAEAVLAFTLYLFREVPHYRRAQEARRWDPLLLRLPDEMPVGILGLGNLGRAAARRLMAQGFPVLGWNRTSRPMEGVETFWGADGLDAMLERTKVAVVLLPLTPETRGLVDAAALARLPEGASLINFARGPIVDTGALIAALDTGRLSHAVLDVFDEEPLPAESPLWSHPGITVLPHVSAPTHRATAAAIVATNIRAFRESGTIPEAVDRMRGY</sequence>
<dbReference type="CDD" id="cd12164">
    <property type="entry name" value="GDH_like_2"/>
    <property type="match status" value="1"/>
</dbReference>
<dbReference type="RefSeq" id="WP_111351991.1">
    <property type="nucleotide sequence ID" value="NZ_QHHQ01000009.1"/>
</dbReference>
<dbReference type="InterPro" id="IPR036291">
    <property type="entry name" value="NAD(P)-bd_dom_sf"/>
</dbReference>
<comment type="caution">
    <text evidence="4">The sequence shown here is derived from an EMBL/GenBank/DDBJ whole genome shotgun (WGS) entry which is preliminary data.</text>
</comment>